<dbReference type="PIRSF" id="PIRSF006221">
    <property type="entry name" value="Ketosamine-3-kinase"/>
    <property type="match status" value="1"/>
</dbReference>
<protein>
    <submittedName>
        <fullName evidence="3">Ketosamine-3-kinase</fullName>
    </submittedName>
</protein>
<dbReference type="InterPro" id="IPR016477">
    <property type="entry name" value="Fructo-/Ketosamine-3-kinase"/>
</dbReference>
<evidence type="ECO:0000256" key="2">
    <source>
        <dbReference type="PIRNR" id="PIRNR006221"/>
    </source>
</evidence>
<dbReference type="Gene3D" id="3.90.1200.10">
    <property type="match status" value="1"/>
</dbReference>
<proteinExistence type="inferred from homology"/>
<keyword evidence="2" id="KW-0808">Transferase</keyword>
<dbReference type="RefSeq" id="WP_130022492.1">
    <property type="nucleotide sequence ID" value="NZ_SEWF01000026.1"/>
</dbReference>
<gene>
    <name evidence="3" type="ORF">EWM59_17320</name>
</gene>
<dbReference type="SUPFAM" id="SSF56112">
    <property type="entry name" value="Protein kinase-like (PK-like)"/>
    <property type="match status" value="1"/>
</dbReference>
<sequence length="295" mass="34624">MQTAEDQFQFFEGVFFETLGRDVQVTEYRLLQGGNINITVQVHTNEGKYFIKYNTRNHEDMFETEAKGLNLLRGTNVIRIPEVINWGRRDGQDYLILENIEYSKPNFDYWEILGQNLASLHRQSSDSFGLHFNNYIGSLQQNNEPYTDWLSFFIEKRLNVQAGLAYYNDLISKDLYNKFQQFYKVLPDLLPDEKPALLHGDLWSGNIITDDKGNPCLVDPAVYYGNREMEMAFTSLFGGFDNRFYEAYHESFPLQPRFDERISIYNIYPLMVHVNIFGTSYLPPVLRTLNRYLQA</sequence>
<evidence type="ECO:0000256" key="1">
    <source>
        <dbReference type="ARBA" id="ARBA00009460"/>
    </source>
</evidence>
<name>A0A4Q5LXD1_9BACT</name>
<evidence type="ECO:0000313" key="4">
    <source>
        <dbReference type="Proteomes" id="UP000293162"/>
    </source>
</evidence>
<dbReference type="PANTHER" id="PTHR12149:SF8">
    <property type="entry name" value="PROTEIN-RIBULOSAMINE 3-KINASE"/>
    <property type="match status" value="1"/>
</dbReference>
<comment type="similarity">
    <text evidence="1 2">Belongs to the fructosamine kinase family.</text>
</comment>
<dbReference type="AlphaFoldDB" id="A0A4Q5LXD1"/>
<dbReference type="GO" id="GO:0016301">
    <property type="term" value="F:kinase activity"/>
    <property type="evidence" value="ECO:0007669"/>
    <property type="project" value="UniProtKB-UniRule"/>
</dbReference>
<dbReference type="Proteomes" id="UP000293162">
    <property type="component" value="Unassembled WGS sequence"/>
</dbReference>
<dbReference type="PANTHER" id="PTHR12149">
    <property type="entry name" value="FRUCTOSAMINE 3 KINASE-RELATED PROTEIN"/>
    <property type="match status" value="1"/>
</dbReference>
<dbReference type="EMBL" id="SEWF01000026">
    <property type="protein sequence ID" value="RYU94404.1"/>
    <property type="molecule type" value="Genomic_DNA"/>
</dbReference>
<dbReference type="Pfam" id="PF03881">
    <property type="entry name" value="Fructosamin_kin"/>
    <property type="match status" value="1"/>
</dbReference>
<organism evidence="3 4">
    <name type="scientific">Emticicia agri</name>
    <dbReference type="NCBI Taxonomy" id="2492393"/>
    <lineage>
        <taxon>Bacteria</taxon>
        <taxon>Pseudomonadati</taxon>
        <taxon>Bacteroidota</taxon>
        <taxon>Cytophagia</taxon>
        <taxon>Cytophagales</taxon>
        <taxon>Leadbetterellaceae</taxon>
        <taxon>Emticicia</taxon>
    </lineage>
</organism>
<keyword evidence="2 3" id="KW-0418">Kinase</keyword>
<reference evidence="3 4" key="1">
    <citation type="submission" date="2019-02" db="EMBL/GenBank/DDBJ databases">
        <title>Bacterial novel species Emticicia sp. 17J42-9 isolated from soil.</title>
        <authorList>
            <person name="Jung H.-Y."/>
        </authorList>
    </citation>
    <scope>NUCLEOTIDE SEQUENCE [LARGE SCALE GENOMIC DNA]</scope>
    <source>
        <strain evidence="3 4">17J42-9</strain>
    </source>
</reference>
<dbReference type="OrthoDB" id="5291879at2"/>
<keyword evidence="4" id="KW-1185">Reference proteome</keyword>
<accession>A0A4Q5LXD1</accession>
<evidence type="ECO:0000313" key="3">
    <source>
        <dbReference type="EMBL" id="RYU94404.1"/>
    </source>
</evidence>
<dbReference type="InterPro" id="IPR011009">
    <property type="entry name" value="Kinase-like_dom_sf"/>
</dbReference>
<comment type="caution">
    <text evidence="3">The sequence shown here is derived from an EMBL/GenBank/DDBJ whole genome shotgun (WGS) entry which is preliminary data.</text>
</comment>
<dbReference type="Gene3D" id="3.30.200.20">
    <property type="entry name" value="Phosphorylase Kinase, domain 1"/>
    <property type="match status" value="1"/>
</dbReference>